<evidence type="ECO:0000313" key="8">
    <source>
        <dbReference type="EMBL" id="KAL3506402.1"/>
    </source>
</evidence>
<name>A0ABD2YKM9_9GENT</name>
<evidence type="ECO:0000259" key="7">
    <source>
        <dbReference type="PROSITE" id="PS50089"/>
    </source>
</evidence>
<dbReference type="InterPro" id="IPR013083">
    <property type="entry name" value="Znf_RING/FYVE/PHD"/>
</dbReference>
<gene>
    <name evidence="8" type="ORF">ACH5RR_031784</name>
</gene>
<evidence type="ECO:0000256" key="1">
    <source>
        <dbReference type="ARBA" id="ARBA00000900"/>
    </source>
</evidence>
<dbReference type="EMBL" id="JBJUIK010000013">
    <property type="protein sequence ID" value="KAL3506402.1"/>
    <property type="molecule type" value="Genomic_DNA"/>
</dbReference>
<sequence length="175" mass="19871">MVDEVQIALATYDILTGGDGSRYLDEETLRQNGWNFAINNPDRIASQLNLLKLREITKKLAISRVKENPQLDFEAVLAFAETKVAVELANIVSKIAEPVLNAVKWIEIDENDENVCAICLDEMVNAIDLRAMNCNHAFHGNCILNWLSRKLECPVCRYSPIERSNEKDDDDYQDD</sequence>
<dbReference type="SMART" id="SM00184">
    <property type="entry name" value="RING"/>
    <property type="match status" value="1"/>
</dbReference>
<proteinExistence type="predicted"/>
<dbReference type="Proteomes" id="UP001630127">
    <property type="component" value="Unassembled WGS sequence"/>
</dbReference>
<dbReference type="PANTHER" id="PTHR15710">
    <property type="entry name" value="E3 UBIQUITIN-PROTEIN LIGASE PRAJA"/>
    <property type="match status" value="1"/>
</dbReference>
<keyword evidence="3" id="KW-0479">Metal-binding</keyword>
<evidence type="ECO:0000256" key="2">
    <source>
        <dbReference type="ARBA" id="ARBA00012483"/>
    </source>
</evidence>
<dbReference type="PANTHER" id="PTHR15710:SF217">
    <property type="entry name" value="E3 UBIQUITIN-PROTEIN LIGASE RDUF2"/>
    <property type="match status" value="1"/>
</dbReference>
<evidence type="ECO:0000256" key="6">
    <source>
        <dbReference type="PROSITE-ProRule" id="PRU00175"/>
    </source>
</evidence>
<reference evidence="8 9" key="1">
    <citation type="submission" date="2024-11" db="EMBL/GenBank/DDBJ databases">
        <title>A near-complete genome assembly of Cinchona calisaya.</title>
        <authorList>
            <person name="Lian D.C."/>
            <person name="Zhao X.W."/>
            <person name="Wei L."/>
        </authorList>
    </citation>
    <scope>NUCLEOTIDE SEQUENCE [LARGE SCALE GENOMIC DNA]</scope>
    <source>
        <tissue evidence="8">Nenye</tissue>
    </source>
</reference>
<evidence type="ECO:0000313" key="9">
    <source>
        <dbReference type="Proteomes" id="UP001630127"/>
    </source>
</evidence>
<evidence type="ECO:0000256" key="5">
    <source>
        <dbReference type="ARBA" id="ARBA00022833"/>
    </source>
</evidence>
<organism evidence="8 9">
    <name type="scientific">Cinchona calisaya</name>
    <dbReference type="NCBI Taxonomy" id="153742"/>
    <lineage>
        <taxon>Eukaryota</taxon>
        <taxon>Viridiplantae</taxon>
        <taxon>Streptophyta</taxon>
        <taxon>Embryophyta</taxon>
        <taxon>Tracheophyta</taxon>
        <taxon>Spermatophyta</taxon>
        <taxon>Magnoliopsida</taxon>
        <taxon>eudicotyledons</taxon>
        <taxon>Gunneridae</taxon>
        <taxon>Pentapetalae</taxon>
        <taxon>asterids</taxon>
        <taxon>lamiids</taxon>
        <taxon>Gentianales</taxon>
        <taxon>Rubiaceae</taxon>
        <taxon>Cinchonoideae</taxon>
        <taxon>Cinchoneae</taxon>
        <taxon>Cinchona</taxon>
    </lineage>
</organism>
<keyword evidence="5" id="KW-0862">Zinc</keyword>
<dbReference type="CDD" id="cd16454">
    <property type="entry name" value="RING-H2_PA-TM-RING"/>
    <property type="match status" value="1"/>
</dbReference>
<keyword evidence="9" id="KW-1185">Reference proteome</keyword>
<dbReference type="EC" id="2.3.2.27" evidence="2"/>
<evidence type="ECO:0000256" key="4">
    <source>
        <dbReference type="ARBA" id="ARBA00022771"/>
    </source>
</evidence>
<dbReference type="AlphaFoldDB" id="A0ABD2YKM9"/>
<dbReference type="GO" id="GO:0008270">
    <property type="term" value="F:zinc ion binding"/>
    <property type="evidence" value="ECO:0007669"/>
    <property type="project" value="UniProtKB-KW"/>
</dbReference>
<accession>A0ABD2YKM9</accession>
<dbReference type="InterPro" id="IPR001841">
    <property type="entry name" value="Znf_RING"/>
</dbReference>
<dbReference type="Gene3D" id="3.30.40.10">
    <property type="entry name" value="Zinc/RING finger domain, C3HC4 (zinc finger)"/>
    <property type="match status" value="1"/>
</dbReference>
<dbReference type="GO" id="GO:0061630">
    <property type="term" value="F:ubiquitin protein ligase activity"/>
    <property type="evidence" value="ECO:0007669"/>
    <property type="project" value="UniProtKB-EC"/>
</dbReference>
<feature type="domain" description="RING-type" evidence="7">
    <location>
        <begin position="116"/>
        <end position="157"/>
    </location>
</feature>
<comment type="catalytic activity">
    <reaction evidence="1">
        <text>S-ubiquitinyl-[E2 ubiquitin-conjugating enzyme]-L-cysteine + [acceptor protein]-L-lysine = [E2 ubiquitin-conjugating enzyme]-L-cysteine + N(6)-ubiquitinyl-[acceptor protein]-L-lysine.</text>
        <dbReference type="EC" id="2.3.2.27"/>
    </reaction>
</comment>
<keyword evidence="4 6" id="KW-0863">Zinc-finger</keyword>
<dbReference type="SUPFAM" id="SSF57850">
    <property type="entry name" value="RING/U-box"/>
    <property type="match status" value="1"/>
</dbReference>
<protein>
    <recommendedName>
        <fullName evidence="2">RING-type E3 ubiquitin transferase</fullName>
        <ecNumber evidence="2">2.3.2.27</ecNumber>
    </recommendedName>
</protein>
<dbReference type="PROSITE" id="PS50089">
    <property type="entry name" value="ZF_RING_2"/>
    <property type="match status" value="1"/>
</dbReference>
<comment type="caution">
    <text evidence="8">The sequence shown here is derived from an EMBL/GenBank/DDBJ whole genome shotgun (WGS) entry which is preliminary data.</text>
</comment>
<evidence type="ECO:0000256" key="3">
    <source>
        <dbReference type="ARBA" id="ARBA00022723"/>
    </source>
</evidence>
<dbReference type="Pfam" id="PF13639">
    <property type="entry name" value="zf-RING_2"/>
    <property type="match status" value="1"/>
</dbReference>